<evidence type="ECO:0008006" key="4">
    <source>
        <dbReference type="Google" id="ProtNLM"/>
    </source>
</evidence>
<keyword evidence="1" id="KW-1133">Transmembrane helix</keyword>
<organism evidence="2 3">
    <name type="scientific">Paenibacillus roseus</name>
    <dbReference type="NCBI Taxonomy" id="2798579"/>
    <lineage>
        <taxon>Bacteria</taxon>
        <taxon>Bacillati</taxon>
        <taxon>Bacillota</taxon>
        <taxon>Bacilli</taxon>
        <taxon>Bacillales</taxon>
        <taxon>Paenibacillaceae</taxon>
        <taxon>Paenibacillus</taxon>
    </lineage>
</organism>
<evidence type="ECO:0000313" key="2">
    <source>
        <dbReference type="EMBL" id="MBJ6360027.1"/>
    </source>
</evidence>
<sequence length="57" mass="6523">MTQAALFFSIIILVVVILSVAIVRFVKASNNYRSVENSYEDKNAGFDYLKYEGDDRE</sequence>
<dbReference type="RefSeq" id="WP_199017555.1">
    <property type="nucleotide sequence ID" value="NZ_JAELUP010000004.1"/>
</dbReference>
<keyword evidence="1" id="KW-0812">Transmembrane</keyword>
<keyword evidence="1" id="KW-0472">Membrane</keyword>
<feature type="transmembrane region" description="Helical" evidence="1">
    <location>
        <begin position="6"/>
        <end position="26"/>
    </location>
</feature>
<name>A0A934MTF9_9BACL</name>
<proteinExistence type="predicted"/>
<keyword evidence="3" id="KW-1185">Reference proteome</keyword>
<protein>
    <recommendedName>
        <fullName evidence="4">YtzI protein</fullName>
    </recommendedName>
</protein>
<dbReference type="AlphaFoldDB" id="A0A934MTF9"/>
<evidence type="ECO:0000313" key="3">
    <source>
        <dbReference type="Proteomes" id="UP000640274"/>
    </source>
</evidence>
<evidence type="ECO:0000256" key="1">
    <source>
        <dbReference type="SAM" id="Phobius"/>
    </source>
</evidence>
<dbReference type="Proteomes" id="UP000640274">
    <property type="component" value="Unassembled WGS sequence"/>
</dbReference>
<comment type="caution">
    <text evidence="2">The sequence shown here is derived from an EMBL/GenBank/DDBJ whole genome shotgun (WGS) entry which is preliminary data.</text>
</comment>
<gene>
    <name evidence="2" type="ORF">JFN88_01660</name>
</gene>
<dbReference type="EMBL" id="JAELUP010000004">
    <property type="protein sequence ID" value="MBJ6360027.1"/>
    <property type="molecule type" value="Genomic_DNA"/>
</dbReference>
<reference evidence="2" key="1">
    <citation type="submission" date="2020-12" db="EMBL/GenBank/DDBJ databases">
        <authorList>
            <person name="Huq M.A."/>
        </authorList>
    </citation>
    <scope>NUCLEOTIDE SEQUENCE</scope>
    <source>
        <strain evidence="2">MAHUQ-46</strain>
    </source>
</reference>
<accession>A0A934MTF9</accession>